<name>A0A1B8QSE1_MORNO</name>
<evidence type="ECO:0000313" key="3">
    <source>
        <dbReference type="Proteomes" id="UP000092575"/>
    </source>
</evidence>
<evidence type="ECO:0000313" key="2">
    <source>
        <dbReference type="EMBL" id="QPT44099.1"/>
    </source>
</evidence>
<reference evidence="1 3" key="1">
    <citation type="submission" date="2016-05" db="EMBL/GenBank/DDBJ databases">
        <title>Draft genome sequence of Moraxella nonliquefaciens CCUG 348T.</title>
        <authorList>
            <person name="Salva-Serra F."/>
            <person name="Engstrom-Jakobsson H."/>
            <person name="Thorell K."/>
            <person name="Gonzales-Siles L."/>
            <person name="Karlsson R."/>
            <person name="Boulund F."/>
            <person name="Engstrand L."/>
            <person name="Kristiansson E."/>
            <person name="Moore E."/>
        </authorList>
    </citation>
    <scope>NUCLEOTIDE SEQUENCE [LARGE SCALE GENOMIC DNA]</scope>
    <source>
        <strain evidence="1 3">CCUG 348</strain>
    </source>
</reference>
<gene>
    <name evidence="1" type="ORF">A7456_09070</name>
    <name evidence="2" type="ORF">I6G26_08495</name>
</gene>
<dbReference type="EMBL" id="LXTW01000003">
    <property type="protein sequence ID" value="OBX87271.1"/>
    <property type="molecule type" value="Genomic_DNA"/>
</dbReference>
<reference evidence="2 4" key="2">
    <citation type="submission" date="2020-12" db="EMBL/GenBank/DDBJ databases">
        <title>FDA dAtabase for Regulatory Grade micrObial Sequences (FDA-ARGOS): Supporting development and validation of Infectious Disease Dx tests.</title>
        <authorList>
            <person name="Sproer C."/>
            <person name="Gronow S."/>
            <person name="Severitt S."/>
            <person name="Schroder I."/>
            <person name="Tallon L."/>
            <person name="Sadzewicz L."/>
            <person name="Zhao X."/>
            <person name="Boylan J."/>
            <person name="Ott S."/>
            <person name="Bowen H."/>
            <person name="Vavikolanu K."/>
            <person name="Mehta A."/>
            <person name="Aluvathingal J."/>
            <person name="Nadendla S."/>
            <person name="Lowell S."/>
            <person name="Myers T."/>
            <person name="Yan Y."/>
            <person name="Sichtig H."/>
        </authorList>
    </citation>
    <scope>NUCLEOTIDE SEQUENCE [LARGE SCALE GENOMIC DNA]</scope>
    <source>
        <strain evidence="2 4">FDAARGOS_869</strain>
    </source>
</reference>
<organism evidence="1 3">
    <name type="scientific">Moraxella nonliquefaciens</name>
    <dbReference type="NCBI Taxonomy" id="478"/>
    <lineage>
        <taxon>Bacteria</taxon>
        <taxon>Pseudomonadati</taxon>
        <taxon>Pseudomonadota</taxon>
        <taxon>Gammaproteobacteria</taxon>
        <taxon>Moraxellales</taxon>
        <taxon>Moraxellaceae</taxon>
        <taxon>Moraxella</taxon>
    </lineage>
</organism>
<evidence type="ECO:0000313" key="4">
    <source>
        <dbReference type="Proteomes" id="UP000594834"/>
    </source>
</evidence>
<proteinExistence type="predicted"/>
<accession>A0A1B8QSE1</accession>
<protein>
    <submittedName>
        <fullName evidence="1">Uncharacterized protein</fullName>
    </submittedName>
</protein>
<evidence type="ECO:0000313" key="1">
    <source>
        <dbReference type="EMBL" id="OBX87271.1"/>
    </source>
</evidence>
<dbReference type="RefSeq" id="WP_067007340.1">
    <property type="nucleotide sequence ID" value="NZ_CP065728.1"/>
</dbReference>
<keyword evidence="4" id="KW-1185">Reference proteome</keyword>
<dbReference type="AlphaFoldDB" id="A0A1B8QSE1"/>
<sequence length="137" mass="15319">MSDLSKEQVKEAYAKAIEVLFGGVVQASPNEITEQVIQDVDKMINEIANCSQNIAKIGIDIIYKATIGRVVDAATGYFDNILIDTLLDEATSDIQDKIEELFSAWIMALMGNRRFVACLYQARCNWRSKIQIELIGL</sequence>
<dbReference type="EMBL" id="CP065728">
    <property type="protein sequence ID" value="QPT44099.1"/>
    <property type="molecule type" value="Genomic_DNA"/>
</dbReference>
<dbReference type="Proteomes" id="UP000092575">
    <property type="component" value="Unassembled WGS sequence"/>
</dbReference>
<dbReference type="Proteomes" id="UP000594834">
    <property type="component" value="Chromosome"/>
</dbReference>